<feature type="compositionally biased region" description="Gly residues" evidence="1">
    <location>
        <begin position="181"/>
        <end position="193"/>
    </location>
</feature>
<evidence type="ECO:0000313" key="2">
    <source>
        <dbReference type="EMBL" id="MDB7931603.1"/>
    </source>
</evidence>
<evidence type="ECO:0008006" key="4">
    <source>
        <dbReference type="Google" id="ProtNLM"/>
    </source>
</evidence>
<accession>A0AAW6C9G7</accession>
<dbReference type="EMBL" id="JAQLWV010000001">
    <property type="protein sequence ID" value="MDB7931603.1"/>
    <property type="molecule type" value="Genomic_DNA"/>
</dbReference>
<dbReference type="Proteomes" id="UP001211173">
    <property type="component" value="Unassembled WGS sequence"/>
</dbReference>
<feature type="compositionally biased region" description="Acidic residues" evidence="1">
    <location>
        <begin position="167"/>
        <end position="178"/>
    </location>
</feature>
<proteinExistence type="predicted"/>
<name>A0AAW6C9G7_FLAPL</name>
<sequence>MAEYAVEEGATIDQDVDGILLVAADDITVDGAAVSGNLLVAPKAGEANLTVKNARLERDLRVSTHGATLTVADSQVEGDVALSGDRASLTLGSGAQLARLAVDGAGSSVAVESGASVETLTARAAVKVDNQGAINKAEVQADNVVLDGKRPAHVEVADDVAPPQNSEGEEVTGSEDSQEPGQGGGGSGGGGGSVSEEAVAGIVGVRPVDQDGVEEDMPSVTAKATKKTGENFVASPCPPTAWCPSTRARVPARAPG</sequence>
<gene>
    <name evidence="2" type="ORF">PNE06_00795</name>
</gene>
<dbReference type="AlphaFoldDB" id="A0AAW6C9G7"/>
<evidence type="ECO:0000256" key="1">
    <source>
        <dbReference type="SAM" id="MobiDB-lite"/>
    </source>
</evidence>
<feature type="region of interest" description="Disordered" evidence="1">
    <location>
        <begin position="154"/>
        <end position="219"/>
    </location>
</feature>
<protein>
    <recommendedName>
        <fullName evidence="4">Adhesin domain-containing protein</fullName>
    </recommendedName>
</protein>
<reference evidence="2" key="1">
    <citation type="submission" date="2023-01" db="EMBL/GenBank/DDBJ databases">
        <title>Human gut microbiome strain richness.</title>
        <authorList>
            <person name="Chen-Liaw A."/>
        </authorList>
    </citation>
    <scope>NUCLEOTIDE SEQUENCE</scope>
    <source>
        <strain evidence="2">1001287st1_F4_1001285I_161205</strain>
    </source>
</reference>
<organism evidence="2 3">
    <name type="scientific">Flavonifractor plautii</name>
    <name type="common">Fusobacterium plautii</name>
    <dbReference type="NCBI Taxonomy" id="292800"/>
    <lineage>
        <taxon>Bacteria</taxon>
        <taxon>Bacillati</taxon>
        <taxon>Bacillota</taxon>
        <taxon>Clostridia</taxon>
        <taxon>Eubacteriales</taxon>
        <taxon>Oscillospiraceae</taxon>
        <taxon>Flavonifractor</taxon>
    </lineage>
</organism>
<dbReference type="RefSeq" id="WP_243264339.1">
    <property type="nucleotide sequence ID" value="NZ_JADMVZ010000002.1"/>
</dbReference>
<comment type="caution">
    <text evidence="2">The sequence shown here is derived from an EMBL/GenBank/DDBJ whole genome shotgun (WGS) entry which is preliminary data.</text>
</comment>
<evidence type="ECO:0000313" key="3">
    <source>
        <dbReference type="Proteomes" id="UP001211173"/>
    </source>
</evidence>